<protein>
    <submittedName>
        <fullName evidence="3">Transcriptional regulator with XRE-family HTH domain</fullName>
    </submittedName>
</protein>
<dbReference type="InterPro" id="IPR010982">
    <property type="entry name" value="Lambda_DNA-bd_dom_sf"/>
</dbReference>
<dbReference type="Pfam" id="PF01381">
    <property type="entry name" value="HTH_3"/>
    <property type="match status" value="1"/>
</dbReference>
<dbReference type="GO" id="GO:0003700">
    <property type="term" value="F:DNA-binding transcription factor activity"/>
    <property type="evidence" value="ECO:0007669"/>
    <property type="project" value="TreeGrafter"/>
</dbReference>
<dbReference type="EMBL" id="JACHXJ010000014">
    <property type="protein sequence ID" value="MBB3132246.1"/>
    <property type="molecule type" value="Genomic_DNA"/>
</dbReference>
<dbReference type="Proteomes" id="UP000517523">
    <property type="component" value="Unassembled WGS sequence"/>
</dbReference>
<evidence type="ECO:0000313" key="3">
    <source>
        <dbReference type="EMBL" id="MBB3132246.1"/>
    </source>
</evidence>
<dbReference type="PANTHER" id="PTHR46797:SF24">
    <property type="entry name" value="DNA-BINDING PHAGE PROTEIN"/>
    <property type="match status" value="1"/>
</dbReference>
<feature type="domain" description="HTH cro/C1-type" evidence="2">
    <location>
        <begin position="13"/>
        <end position="67"/>
    </location>
</feature>
<evidence type="ECO:0000256" key="1">
    <source>
        <dbReference type="ARBA" id="ARBA00023125"/>
    </source>
</evidence>
<dbReference type="InterPro" id="IPR001387">
    <property type="entry name" value="Cro/C1-type_HTH"/>
</dbReference>
<keyword evidence="1" id="KW-0238">DNA-binding</keyword>
<comment type="caution">
    <text evidence="3">The sequence shown here is derived from an EMBL/GenBank/DDBJ whole genome shotgun (WGS) entry which is preliminary data.</text>
</comment>
<sequence>MDNSVLTLIGQRIRDLRKQNNLSQEQLGELAGFHFSYIGGLERGQKNITLLNLEKIAAALNVPLHEIFIYNGQIIRSKSNAKDVFLSEIHNKIVGMSTADLRKLNRLIDEIFT</sequence>
<evidence type="ECO:0000259" key="2">
    <source>
        <dbReference type="PROSITE" id="PS50943"/>
    </source>
</evidence>
<dbReference type="GO" id="GO:0003677">
    <property type="term" value="F:DNA binding"/>
    <property type="evidence" value="ECO:0007669"/>
    <property type="project" value="UniProtKB-KW"/>
</dbReference>
<dbReference type="PROSITE" id="PS50943">
    <property type="entry name" value="HTH_CROC1"/>
    <property type="match status" value="1"/>
</dbReference>
<name>A0A839TZ80_9BACL</name>
<proteinExistence type="predicted"/>
<gene>
    <name evidence="3" type="ORF">FHS19_006975</name>
</gene>
<dbReference type="InterPro" id="IPR050807">
    <property type="entry name" value="TransReg_Diox_bact_type"/>
</dbReference>
<dbReference type="GO" id="GO:0005829">
    <property type="term" value="C:cytosol"/>
    <property type="evidence" value="ECO:0007669"/>
    <property type="project" value="TreeGrafter"/>
</dbReference>
<dbReference type="AlphaFoldDB" id="A0A839TZ80"/>
<dbReference type="SUPFAM" id="SSF47413">
    <property type="entry name" value="lambda repressor-like DNA-binding domains"/>
    <property type="match status" value="1"/>
</dbReference>
<dbReference type="PANTHER" id="PTHR46797">
    <property type="entry name" value="HTH-TYPE TRANSCRIPTIONAL REGULATOR"/>
    <property type="match status" value="1"/>
</dbReference>
<dbReference type="Gene3D" id="1.10.260.40">
    <property type="entry name" value="lambda repressor-like DNA-binding domains"/>
    <property type="match status" value="1"/>
</dbReference>
<accession>A0A839TZ80</accession>
<evidence type="ECO:0000313" key="4">
    <source>
        <dbReference type="Proteomes" id="UP000517523"/>
    </source>
</evidence>
<reference evidence="3 4" key="1">
    <citation type="submission" date="2020-08" db="EMBL/GenBank/DDBJ databases">
        <title>Genomic Encyclopedia of Type Strains, Phase III (KMG-III): the genomes of soil and plant-associated and newly described type strains.</title>
        <authorList>
            <person name="Whitman W."/>
        </authorList>
    </citation>
    <scope>NUCLEOTIDE SEQUENCE [LARGE SCALE GENOMIC DNA]</scope>
    <source>
        <strain evidence="3 4">CECT 5831</strain>
    </source>
</reference>
<organism evidence="3 4">
    <name type="scientific">Paenibacillus rhizosphaerae</name>
    <dbReference type="NCBI Taxonomy" id="297318"/>
    <lineage>
        <taxon>Bacteria</taxon>
        <taxon>Bacillati</taxon>
        <taxon>Bacillota</taxon>
        <taxon>Bacilli</taxon>
        <taxon>Bacillales</taxon>
        <taxon>Paenibacillaceae</taxon>
        <taxon>Paenibacillus</taxon>
    </lineage>
</organism>
<dbReference type="RefSeq" id="WP_183587894.1">
    <property type="nucleotide sequence ID" value="NZ_JACHXJ010000014.1"/>
</dbReference>
<dbReference type="SMART" id="SM00530">
    <property type="entry name" value="HTH_XRE"/>
    <property type="match status" value="1"/>
</dbReference>
<dbReference type="CDD" id="cd00093">
    <property type="entry name" value="HTH_XRE"/>
    <property type="match status" value="1"/>
</dbReference>